<dbReference type="KEGG" id="pic:PICST_67211"/>
<dbReference type="GeneID" id="4840760"/>
<dbReference type="EMBL" id="CP000497">
    <property type="protein sequence ID" value="ABN65637.2"/>
    <property type="molecule type" value="Genomic_DNA"/>
</dbReference>
<feature type="compositionally biased region" description="Polar residues" evidence="1">
    <location>
        <begin position="321"/>
        <end position="332"/>
    </location>
</feature>
<protein>
    <submittedName>
        <fullName evidence="2">Histone H4</fullName>
    </submittedName>
</protein>
<feature type="compositionally biased region" description="Basic and acidic residues" evidence="1">
    <location>
        <begin position="58"/>
        <end position="70"/>
    </location>
</feature>
<feature type="compositionally biased region" description="Basic and acidic residues" evidence="1">
    <location>
        <begin position="311"/>
        <end position="320"/>
    </location>
</feature>
<dbReference type="EMBL" id="CP000501">
    <property type="protein sequence ID" value="ABN68369.2"/>
    <property type="molecule type" value="Genomic_DNA"/>
</dbReference>
<accession>A3LQY3</accession>
<name>A3LQY3_PICST</name>
<reference evidence="2 4" key="1">
    <citation type="journal article" date="2007" name="Nat. Biotechnol.">
        <title>Genome sequence of the lignocellulose-bioconverting and xylose-fermenting yeast Pichia stipitis.</title>
        <authorList>
            <person name="Jeffries T.W."/>
            <person name="Grigoriev I.V."/>
            <person name="Grimwood J."/>
            <person name="Laplaza J.M."/>
            <person name="Aerts A."/>
            <person name="Salamov A."/>
            <person name="Schmutz J."/>
            <person name="Lindquist E."/>
            <person name="Dehal P."/>
            <person name="Shapiro H."/>
            <person name="Jin Y.S."/>
            <person name="Passoth V."/>
            <person name="Richardson P.M."/>
        </authorList>
    </citation>
    <scope>NUCLEOTIDE SEQUENCE [LARGE SCALE GENOMIC DNA]</scope>
    <source>
        <strain evidence="4">ATCC 58785 / CBS 6054 / NBRC 10063 / NRRL Y-11545</strain>
        <strain evidence="2">CBS 6054</strain>
    </source>
</reference>
<evidence type="ECO:0000313" key="4">
    <source>
        <dbReference type="Proteomes" id="UP000002258"/>
    </source>
</evidence>
<gene>
    <name evidence="3" type="ORF">PICST_33600</name>
    <name evidence="2" type="ORF">PICST_67211</name>
</gene>
<dbReference type="RefSeq" id="XP_001383666.2">
    <property type="nucleotide sequence ID" value="XM_001383629.1"/>
</dbReference>
<organism evidence="2 4">
    <name type="scientific">Scheffersomyces stipitis (strain ATCC 58785 / CBS 6054 / NBRC 10063 / NRRL Y-11545)</name>
    <name type="common">Yeast</name>
    <name type="synonym">Pichia stipitis</name>
    <dbReference type="NCBI Taxonomy" id="322104"/>
    <lineage>
        <taxon>Eukaryota</taxon>
        <taxon>Fungi</taxon>
        <taxon>Dikarya</taxon>
        <taxon>Ascomycota</taxon>
        <taxon>Saccharomycotina</taxon>
        <taxon>Pichiomycetes</taxon>
        <taxon>Debaryomycetaceae</taxon>
        <taxon>Scheffersomyces</taxon>
    </lineage>
</organism>
<dbReference type="GeneID" id="4837741"/>
<evidence type="ECO:0000313" key="2">
    <source>
        <dbReference type="EMBL" id="ABN65637.2"/>
    </source>
</evidence>
<dbReference type="Proteomes" id="UP000002258">
    <property type="component" value="Chromosome 7"/>
</dbReference>
<dbReference type="Proteomes" id="UP000002258">
    <property type="component" value="Chromosome 3"/>
</dbReference>
<dbReference type="RefSeq" id="XP_001386398.2">
    <property type="nucleotide sequence ID" value="XM_001386361.1"/>
</dbReference>
<evidence type="ECO:0000313" key="3">
    <source>
        <dbReference type="EMBL" id="ABN68369.2"/>
    </source>
</evidence>
<keyword evidence="4" id="KW-1185">Reference proteome</keyword>
<dbReference type="KEGG" id="pic:PICST_33600"/>
<feature type="region of interest" description="Disordered" evidence="1">
    <location>
        <begin position="43"/>
        <end position="70"/>
    </location>
</feature>
<feature type="region of interest" description="Disordered" evidence="1">
    <location>
        <begin position="311"/>
        <end position="357"/>
    </location>
</feature>
<sequence>MAKEDNFIDPNSEVGKQLQKLKDEFKQELLVQSAKYDALMEAMKAQSSSGVPPPQINKSEDRNEEIRKDAKKDSELAATAFKGIVPLARNIDAITKWEKAFLKLFRRYGGLQKIWDEDLGHDSKDFNIKNIPWRGKELETFIHRLSDELISRIIDINEKAFSEIDEVNYETDLKTMYIFVKTYKMENLPHRIGQVLTYLRYTGDFRTDTDRAVDGLSHIKQWVEGTNEEILDFLCKMKLYYIIVFDRYLNEVETRNMFYKSLAWFFQEHKKDGKTPTIDDVIQRMRNHHDYEPPDSSDKRTIESLISERIKNAQEREKTKSNGNRGNFAKSHTTGESHDGNKSGFKSKTSGAKRHGQ</sequence>
<evidence type="ECO:0000256" key="1">
    <source>
        <dbReference type="SAM" id="MobiDB-lite"/>
    </source>
</evidence>
<dbReference type="InParanoid" id="A3LQY3"/>
<dbReference type="AlphaFoldDB" id="A3LQY3"/>
<proteinExistence type="predicted"/>
<dbReference type="HOGENOM" id="CLU_839667_0_0_1"/>